<evidence type="ECO:0000313" key="5">
    <source>
        <dbReference type="EMBL" id="PTL55580.1"/>
    </source>
</evidence>
<feature type="domain" description="Aromatic amino acid beta-eliminating lyase/threonine aldolase" evidence="4">
    <location>
        <begin position="4"/>
        <end position="290"/>
    </location>
</feature>
<dbReference type="AlphaFoldDB" id="A0A2T4UDJ5"/>
<reference evidence="5 6" key="1">
    <citation type="submission" date="2018-03" db="EMBL/GenBank/DDBJ databases">
        <title>Aquarubrobacter algicola gen. nov., sp. nov., a novel actinobacterium isolated from shallow eutrophic lake during the end of cyanobacterial harmful algal blooms.</title>
        <authorList>
            <person name="Chun S.J."/>
        </authorList>
    </citation>
    <scope>NUCLEOTIDE SEQUENCE [LARGE SCALE GENOMIC DNA]</scope>
    <source>
        <strain evidence="5 6">Seoho-28</strain>
    </source>
</reference>
<dbReference type="InterPro" id="IPR015424">
    <property type="entry name" value="PyrdxlP-dep_Trfase"/>
</dbReference>
<evidence type="ECO:0000259" key="4">
    <source>
        <dbReference type="Pfam" id="PF01212"/>
    </source>
</evidence>
<comment type="similarity">
    <text evidence="2">Belongs to the threonine aldolase family.</text>
</comment>
<keyword evidence="6" id="KW-1185">Reference proteome</keyword>
<organism evidence="5 6">
    <name type="scientific">Paraconexibacter algicola</name>
    <dbReference type="NCBI Taxonomy" id="2133960"/>
    <lineage>
        <taxon>Bacteria</taxon>
        <taxon>Bacillati</taxon>
        <taxon>Actinomycetota</taxon>
        <taxon>Thermoleophilia</taxon>
        <taxon>Solirubrobacterales</taxon>
        <taxon>Paraconexibacteraceae</taxon>
        <taxon>Paraconexibacter</taxon>
    </lineage>
</organism>
<comment type="cofactor">
    <cofactor evidence="1">
        <name>pyridoxal 5'-phosphate</name>
        <dbReference type="ChEBI" id="CHEBI:597326"/>
    </cofactor>
</comment>
<dbReference type="InterPro" id="IPR001597">
    <property type="entry name" value="ArAA_b-elim_lyase/Thr_aldolase"/>
</dbReference>
<dbReference type="PANTHER" id="PTHR48097:SF5">
    <property type="entry name" value="LOW SPECIFICITY L-THREONINE ALDOLASE"/>
    <property type="match status" value="1"/>
</dbReference>
<protein>
    <submittedName>
        <fullName evidence="5">Threonine aldolase</fullName>
    </submittedName>
</protein>
<dbReference type="InterPro" id="IPR015422">
    <property type="entry name" value="PyrdxlP-dep_Trfase_small"/>
</dbReference>
<evidence type="ECO:0000256" key="1">
    <source>
        <dbReference type="ARBA" id="ARBA00001933"/>
    </source>
</evidence>
<gene>
    <name evidence="5" type="ORF">C7Y72_18225</name>
</gene>
<dbReference type="InterPro" id="IPR015421">
    <property type="entry name" value="PyrdxlP-dep_Trfase_major"/>
</dbReference>
<comment type="caution">
    <text evidence="5">The sequence shown here is derived from an EMBL/GenBank/DDBJ whole genome shotgun (WGS) entry which is preliminary data.</text>
</comment>
<accession>A0A2T4UDJ5</accession>
<dbReference type="OrthoDB" id="9774495at2"/>
<keyword evidence="3" id="KW-0663">Pyridoxal phosphate</keyword>
<dbReference type="Gene3D" id="3.90.1150.10">
    <property type="entry name" value="Aspartate Aminotransferase, domain 1"/>
    <property type="match status" value="1"/>
</dbReference>
<dbReference type="EMBL" id="PYYB01000003">
    <property type="protein sequence ID" value="PTL55580.1"/>
    <property type="molecule type" value="Genomic_DNA"/>
</dbReference>
<evidence type="ECO:0000313" key="6">
    <source>
        <dbReference type="Proteomes" id="UP000240739"/>
    </source>
</evidence>
<name>A0A2T4UDJ5_9ACTN</name>
<dbReference type="PANTHER" id="PTHR48097">
    <property type="entry name" value="L-THREONINE ALDOLASE-RELATED"/>
    <property type="match status" value="1"/>
</dbReference>
<proteinExistence type="inferred from homology"/>
<dbReference type="RefSeq" id="WP_107570623.1">
    <property type="nucleotide sequence ID" value="NZ_PYYB01000003.1"/>
</dbReference>
<dbReference type="GO" id="GO:0006520">
    <property type="term" value="P:amino acid metabolic process"/>
    <property type="evidence" value="ECO:0007669"/>
    <property type="project" value="InterPro"/>
</dbReference>
<sequence length="344" mass="36620">MTAFASDNYAGALPEVLAAVAQADALGHVPAYGADPVTQDAVALVREHLGEEAQVFFVWGGTAANVLCLESLAPAHHQAIVCAESAHIYVDEGGAPERLLARKLLPVATPDGKLTPELVAPRLVRFGDEHAVQPKVLSITQSTELGTRYARAEIRALADLAHEHGMLLHLDGARIMNAAAADGCSLREATRDLGVDALALGITKNGGLGAEAVVLFDEAHADGIAWRRKAAMQLASKQRYLSAQVHALLTDDRWRLHAAHANAMAARLAAGVTGLPGVRVTQEVQANAVFAIVPERVREALWADGFLFYVWDELTGEVRWMCSWDTTADDVDGFVAAIARHAAG</sequence>
<dbReference type="GO" id="GO:0016829">
    <property type="term" value="F:lyase activity"/>
    <property type="evidence" value="ECO:0007669"/>
    <property type="project" value="InterPro"/>
</dbReference>
<evidence type="ECO:0000256" key="2">
    <source>
        <dbReference type="ARBA" id="ARBA00006966"/>
    </source>
</evidence>
<dbReference type="SUPFAM" id="SSF53383">
    <property type="entry name" value="PLP-dependent transferases"/>
    <property type="match status" value="1"/>
</dbReference>
<dbReference type="Proteomes" id="UP000240739">
    <property type="component" value="Unassembled WGS sequence"/>
</dbReference>
<evidence type="ECO:0000256" key="3">
    <source>
        <dbReference type="ARBA" id="ARBA00022898"/>
    </source>
</evidence>
<dbReference type="Pfam" id="PF01212">
    <property type="entry name" value="Beta_elim_lyase"/>
    <property type="match status" value="1"/>
</dbReference>
<dbReference type="Gene3D" id="3.40.640.10">
    <property type="entry name" value="Type I PLP-dependent aspartate aminotransferase-like (Major domain)"/>
    <property type="match status" value="1"/>
</dbReference>